<reference evidence="1" key="1">
    <citation type="journal article" date="2021" name="Proc. Natl. Acad. Sci. U.S.A.">
        <title>A Catalog of Tens of Thousands of Viruses from Human Metagenomes Reveals Hidden Associations with Chronic Diseases.</title>
        <authorList>
            <person name="Tisza M.J."/>
            <person name="Buck C.B."/>
        </authorList>
    </citation>
    <scope>NUCLEOTIDE SEQUENCE</scope>
    <source>
        <strain evidence="1">Ctiha2</strain>
    </source>
</reference>
<evidence type="ECO:0000313" key="1">
    <source>
        <dbReference type="EMBL" id="DAE30628.1"/>
    </source>
</evidence>
<proteinExistence type="predicted"/>
<dbReference type="EMBL" id="BK059104">
    <property type="protein sequence ID" value="DAE30628.1"/>
    <property type="molecule type" value="Genomic_DNA"/>
</dbReference>
<name>A0A8S5RI30_9VIRU</name>
<organism evidence="1">
    <name type="scientific">virus sp. ctiha2</name>
    <dbReference type="NCBI Taxonomy" id="2827299"/>
    <lineage>
        <taxon>Viruses</taxon>
    </lineage>
</organism>
<protein>
    <submittedName>
        <fullName evidence="1">Regulatory protein zeste/DNA Complex, Protein-DNA interaction, Tanscription factor.1A</fullName>
    </submittedName>
</protein>
<sequence length="95" mass="11299">MLRRNLFIGISNDRLKECYESYKRVICKREEEKELFLELVTEYKTFVESEHPKAAEAVCQADMFNEIAHRFFKIVDVIKDKEFCEIMGIEVKDNG</sequence>
<accession>A0A8S5RI30</accession>